<dbReference type="Proteomes" id="UP000029074">
    <property type="component" value="Unassembled WGS sequence"/>
</dbReference>
<feature type="compositionally biased region" description="Basic residues" evidence="1">
    <location>
        <begin position="147"/>
        <end position="165"/>
    </location>
</feature>
<sequence length="165" mass="18800">MSEPIAVTLKLDQRKLPAQVFTRLSKRAGMLSDRRARNERAFEEFGQPGRDPNAFGGVMAQIAQRNGWLPYMKTAQLRMDWASVVGDLIAQHTWVQGFVDGVLYIGVESPAWATHLQYMMPDLYRVVPQRLQGLDITDIRISGNQQRTRKGKAHPKRFPGQHSNR</sequence>
<evidence type="ECO:0000313" key="3">
    <source>
        <dbReference type="EMBL" id="KFI60108.1"/>
    </source>
</evidence>
<dbReference type="Proteomes" id="UP000003656">
    <property type="component" value="Unassembled WGS sequence"/>
</dbReference>
<dbReference type="Pfam" id="PF05258">
    <property type="entry name" value="DciA"/>
    <property type="match status" value="1"/>
</dbReference>
<evidence type="ECO:0000256" key="1">
    <source>
        <dbReference type="SAM" id="MobiDB-lite"/>
    </source>
</evidence>
<dbReference type="InterPro" id="IPR007922">
    <property type="entry name" value="DciA-like"/>
</dbReference>
<reference evidence="3 5" key="2">
    <citation type="submission" date="2014-03" db="EMBL/GenBank/DDBJ databases">
        <title>Genomics of Bifidobacteria.</title>
        <authorList>
            <person name="Ventura M."/>
            <person name="Milani C."/>
            <person name="Lugli G.A."/>
        </authorList>
    </citation>
    <scope>NUCLEOTIDE SEQUENCE [LARGE SCALE GENOMIC DNA]</scope>
    <source>
        <strain evidence="3 5">LMG 11596</strain>
    </source>
</reference>
<dbReference type="PANTHER" id="PTHR36456:SF1">
    <property type="entry name" value="UPF0232 PROTEIN SCO3875"/>
    <property type="match status" value="1"/>
</dbReference>
<proteinExistence type="predicted"/>
<feature type="region of interest" description="Disordered" evidence="1">
    <location>
        <begin position="141"/>
        <end position="165"/>
    </location>
</feature>
<organism evidence="2 4">
    <name type="scientific">Bifidobacterium gallicum DSM 20093 = LMG 11596</name>
    <dbReference type="NCBI Taxonomy" id="561180"/>
    <lineage>
        <taxon>Bacteria</taxon>
        <taxon>Bacillati</taxon>
        <taxon>Actinomycetota</taxon>
        <taxon>Actinomycetes</taxon>
        <taxon>Bifidobacteriales</taxon>
        <taxon>Bifidobacteriaceae</taxon>
        <taxon>Bifidobacterium</taxon>
    </lineage>
</organism>
<dbReference type="OrthoDB" id="5516926at2"/>
<dbReference type="RefSeq" id="WP_006295640.1">
    <property type="nucleotide sequence ID" value="NZ_ABXB03000004.1"/>
</dbReference>
<dbReference type="STRING" id="561180.BIFGAL_04181"/>
<dbReference type="EMBL" id="ABXB03000004">
    <property type="protein sequence ID" value="EFA22418.1"/>
    <property type="molecule type" value="Genomic_DNA"/>
</dbReference>
<dbReference type="AlphaFoldDB" id="D1NWD2"/>
<dbReference type="PANTHER" id="PTHR36456">
    <property type="entry name" value="UPF0232 PROTEIN SCO3875"/>
    <property type="match status" value="1"/>
</dbReference>
<keyword evidence="5" id="KW-1185">Reference proteome</keyword>
<accession>D1NWD2</accession>
<reference evidence="2 4" key="1">
    <citation type="submission" date="2009-11" db="EMBL/GenBank/DDBJ databases">
        <authorList>
            <person name="Weinstock G."/>
            <person name="Sodergren E."/>
            <person name="Clifton S."/>
            <person name="Fulton L."/>
            <person name="Fulton B."/>
            <person name="Courtney L."/>
            <person name="Fronick C."/>
            <person name="Harrison M."/>
            <person name="Strong C."/>
            <person name="Farmer C."/>
            <person name="Delahaunty K."/>
            <person name="Markovic C."/>
            <person name="Hall O."/>
            <person name="Minx P."/>
            <person name="Tomlinson C."/>
            <person name="Mitreva M."/>
            <person name="Nelson J."/>
            <person name="Hou S."/>
            <person name="Wollam A."/>
            <person name="Pepin K.H."/>
            <person name="Johnson M."/>
            <person name="Bhonagiri V."/>
            <person name="Nash W.E."/>
            <person name="Warren W."/>
            <person name="Chinwalla A."/>
            <person name="Mardis E.R."/>
            <person name="Wilson R.K."/>
        </authorList>
    </citation>
    <scope>NUCLEOTIDE SEQUENCE [LARGE SCALE GENOMIC DNA]</scope>
    <source>
        <strain evidence="2 4">DSM 20093</strain>
    </source>
</reference>
<dbReference type="EMBL" id="JGYW01000001">
    <property type="protein sequence ID" value="KFI60108.1"/>
    <property type="molecule type" value="Genomic_DNA"/>
</dbReference>
<evidence type="ECO:0000313" key="4">
    <source>
        <dbReference type="Proteomes" id="UP000003656"/>
    </source>
</evidence>
<evidence type="ECO:0000313" key="2">
    <source>
        <dbReference type="EMBL" id="EFA22418.1"/>
    </source>
</evidence>
<gene>
    <name evidence="3" type="ORF">BGLCM_0128</name>
    <name evidence="2" type="ORF">BIFGAL_04181</name>
</gene>
<dbReference type="eggNOG" id="COG5512">
    <property type="taxonomic scope" value="Bacteria"/>
</dbReference>
<protein>
    <submittedName>
        <fullName evidence="3">Zn-ribbon-containing, RNA-binding like protein</fullName>
    </submittedName>
</protein>
<name>D1NWD2_9BIFI</name>
<comment type="caution">
    <text evidence="2">The sequence shown here is derived from an EMBL/GenBank/DDBJ whole genome shotgun (WGS) entry which is preliminary data.</text>
</comment>
<evidence type="ECO:0000313" key="5">
    <source>
        <dbReference type="Proteomes" id="UP000029074"/>
    </source>
</evidence>